<dbReference type="GeneID" id="9225971"/>
<evidence type="ECO:0000259" key="5">
    <source>
        <dbReference type="Pfam" id="PF01485"/>
    </source>
</evidence>
<protein>
    <submittedName>
        <fullName evidence="6">IBR finger domain-containing protein</fullName>
    </submittedName>
</protein>
<dbReference type="InterPro" id="IPR002867">
    <property type="entry name" value="IBR_dom"/>
</dbReference>
<dbReference type="STRING" id="554155.C5FPG6"/>
<dbReference type="PROSITE" id="PS00518">
    <property type="entry name" value="ZF_RING_1"/>
    <property type="match status" value="1"/>
</dbReference>
<dbReference type="VEuPathDB" id="FungiDB:MCYG_04301"/>
<evidence type="ECO:0000256" key="4">
    <source>
        <dbReference type="ARBA" id="ARBA00022833"/>
    </source>
</evidence>
<dbReference type="OMA" id="ETCTICK"/>
<dbReference type="InterPro" id="IPR017907">
    <property type="entry name" value="Znf_RING_CS"/>
</dbReference>
<evidence type="ECO:0000256" key="1">
    <source>
        <dbReference type="ARBA" id="ARBA00022723"/>
    </source>
</evidence>
<keyword evidence="1" id="KW-0479">Metal-binding</keyword>
<sequence length="395" mass="44124">MASILELEADQPTVDLIIQLQLQDAGLYFESRKGKSRDPTDEELAFQLQNEEFESMCQFLSDRRMATSFAAAVQADGRVLADNQLEEERAVKDRDIARHLTEDGYPVKAEDRQSNPESVALDDETLAKLRILFVSGSEGYDDANSMETPVDEIGQAESSTHAAKRTRQSQPILRCCIACREETEFVNVARVPCGHEYCRPCLEDLFKASMIDESLFPPRCCQQPIVLDIARIFLKSDLVHSYEKKKVEFETPNRTYCYSSRCLAFIPPSFIEDDVATCPDCGSTTCTTCKERAHTGDCPNDTPTQQLLATAQENGWQRCYSCWRVVELNHGCNHMTLVTLYFPSCNLILTIKGEIAADVAPSFVTTVESAGKPALANNGMNIVSLSVQIRLSIEK</sequence>
<keyword evidence="7" id="KW-1185">Reference proteome</keyword>
<dbReference type="HOGENOM" id="CLU_022048_7_0_1"/>
<gene>
    <name evidence="6" type="ORF">MCYG_04301</name>
</gene>
<dbReference type="AlphaFoldDB" id="C5FPG6"/>
<dbReference type="CDD" id="cd20335">
    <property type="entry name" value="BRcat_RBR"/>
    <property type="match status" value="1"/>
</dbReference>
<keyword evidence="4" id="KW-0862">Zinc</keyword>
<dbReference type="GO" id="GO:0016567">
    <property type="term" value="P:protein ubiquitination"/>
    <property type="evidence" value="ECO:0007669"/>
    <property type="project" value="InterPro"/>
</dbReference>
<dbReference type="Proteomes" id="UP000002035">
    <property type="component" value="Unassembled WGS sequence"/>
</dbReference>
<keyword evidence="2" id="KW-0863">Zinc-finger</keyword>
<accession>C5FPG6</accession>
<evidence type="ECO:0000313" key="6">
    <source>
        <dbReference type="EMBL" id="EEQ31482.1"/>
    </source>
</evidence>
<dbReference type="PANTHER" id="PTHR11685">
    <property type="entry name" value="RBR FAMILY RING FINGER AND IBR DOMAIN-CONTAINING"/>
    <property type="match status" value="1"/>
</dbReference>
<dbReference type="SUPFAM" id="SSF57850">
    <property type="entry name" value="RING/U-box"/>
    <property type="match status" value="1"/>
</dbReference>
<dbReference type="GO" id="GO:0008270">
    <property type="term" value="F:zinc ion binding"/>
    <property type="evidence" value="ECO:0007669"/>
    <property type="project" value="UniProtKB-KW"/>
</dbReference>
<evidence type="ECO:0000313" key="7">
    <source>
        <dbReference type="Proteomes" id="UP000002035"/>
    </source>
</evidence>
<dbReference type="OrthoDB" id="9977870at2759"/>
<feature type="domain" description="IBR" evidence="5">
    <location>
        <begin position="243"/>
        <end position="296"/>
    </location>
</feature>
<organism evidence="6 7">
    <name type="scientific">Arthroderma otae (strain ATCC MYA-4605 / CBS 113480)</name>
    <name type="common">Microsporum canis</name>
    <dbReference type="NCBI Taxonomy" id="554155"/>
    <lineage>
        <taxon>Eukaryota</taxon>
        <taxon>Fungi</taxon>
        <taxon>Dikarya</taxon>
        <taxon>Ascomycota</taxon>
        <taxon>Pezizomycotina</taxon>
        <taxon>Eurotiomycetes</taxon>
        <taxon>Eurotiomycetidae</taxon>
        <taxon>Onygenales</taxon>
        <taxon>Arthrodermataceae</taxon>
        <taxon>Microsporum</taxon>
    </lineage>
</organism>
<dbReference type="InterPro" id="IPR031127">
    <property type="entry name" value="E3_UB_ligase_RBR"/>
</dbReference>
<proteinExistence type="predicted"/>
<reference evidence="7" key="1">
    <citation type="journal article" date="2012" name="MBio">
        <title>Comparative genome analysis of Trichophyton rubrum and related dermatophytes reveals candidate genes involved in infection.</title>
        <authorList>
            <person name="Martinez D.A."/>
            <person name="Oliver B.G."/>
            <person name="Graeser Y."/>
            <person name="Goldberg J.M."/>
            <person name="Li W."/>
            <person name="Martinez-Rossi N.M."/>
            <person name="Monod M."/>
            <person name="Shelest E."/>
            <person name="Barton R.C."/>
            <person name="Birch E."/>
            <person name="Brakhage A.A."/>
            <person name="Chen Z."/>
            <person name="Gurr S.J."/>
            <person name="Heiman D."/>
            <person name="Heitman J."/>
            <person name="Kosti I."/>
            <person name="Rossi A."/>
            <person name="Saif S."/>
            <person name="Samalova M."/>
            <person name="Saunders C.W."/>
            <person name="Shea T."/>
            <person name="Summerbell R.C."/>
            <person name="Xu J."/>
            <person name="Young S."/>
            <person name="Zeng Q."/>
            <person name="Birren B.W."/>
            <person name="Cuomo C.A."/>
            <person name="White T.C."/>
        </authorList>
    </citation>
    <scope>NUCLEOTIDE SEQUENCE [LARGE SCALE GENOMIC DNA]</scope>
    <source>
        <strain evidence="7">ATCC MYA-4605 / CBS 113480</strain>
    </source>
</reference>
<keyword evidence="3" id="KW-0833">Ubl conjugation pathway</keyword>
<dbReference type="EMBL" id="DS995704">
    <property type="protein sequence ID" value="EEQ31482.1"/>
    <property type="molecule type" value="Genomic_DNA"/>
</dbReference>
<evidence type="ECO:0000256" key="2">
    <source>
        <dbReference type="ARBA" id="ARBA00022771"/>
    </source>
</evidence>
<name>C5FPG6_ARTOC</name>
<dbReference type="Pfam" id="PF01485">
    <property type="entry name" value="IBR"/>
    <property type="match status" value="1"/>
</dbReference>
<dbReference type="GO" id="GO:0004842">
    <property type="term" value="F:ubiquitin-protein transferase activity"/>
    <property type="evidence" value="ECO:0007669"/>
    <property type="project" value="InterPro"/>
</dbReference>
<evidence type="ECO:0000256" key="3">
    <source>
        <dbReference type="ARBA" id="ARBA00022786"/>
    </source>
</evidence>
<dbReference type="RefSeq" id="XP_002846564.1">
    <property type="nucleotide sequence ID" value="XM_002846518.1"/>
</dbReference>
<dbReference type="eggNOG" id="KOG1812">
    <property type="taxonomic scope" value="Eukaryota"/>
</dbReference>